<protein>
    <submittedName>
        <fullName evidence="2">Uncharacterized protein</fullName>
    </submittedName>
</protein>
<reference evidence="2 3" key="1">
    <citation type="submission" date="2018-10" db="EMBL/GenBank/DDBJ databases">
        <authorList>
            <person name="Ekblom R."/>
            <person name="Jareborg N."/>
        </authorList>
    </citation>
    <scope>NUCLEOTIDE SEQUENCE [LARGE SCALE GENOMIC DNA]</scope>
    <source>
        <tissue evidence="2">Muscle</tissue>
    </source>
</reference>
<feature type="region of interest" description="Disordered" evidence="1">
    <location>
        <begin position="1"/>
        <end position="50"/>
    </location>
</feature>
<dbReference type="Proteomes" id="UP000269945">
    <property type="component" value="Unassembled WGS sequence"/>
</dbReference>
<name>A0A9X9LFV3_GULGU</name>
<accession>A0A9X9LFV3</accession>
<keyword evidence="3" id="KW-1185">Reference proteome</keyword>
<evidence type="ECO:0000313" key="3">
    <source>
        <dbReference type="Proteomes" id="UP000269945"/>
    </source>
</evidence>
<feature type="non-terminal residue" evidence="2">
    <location>
        <position position="128"/>
    </location>
</feature>
<evidence type="ECO:0000313" key="2">
    <source>
        <dbReference type="EMBL" id="VCW67168.1"/>
    </source>
</evidence>
<feature type="compositionally biased region" description="Low complexity" evidence="1">
    <location>
        <begin position="7"/>
        <end position="25"/>
    </location>
</feature>
<organism evidence="2 3">
    <name type="scientific">Gulo gulo</name>
    <name type="common">Wolverine</name>
    <name type="synonym">Gluton</name>
    <dbReference type="NCBI Taxonomy" id="48420"/>
    <lineage>
        <taxon>Eukaryota</taxon>
        <taxon>Metazoa</taxon>
        <taxon>Chordata</taxon>
        <taxon>Craniata</taxon>
        <taxon>Vertebrata</taxon>
        <taxon>Euteleostomi</taxon>
        <taxon>Mammalia</taxon>
        <taxon>Eutheria</taxon>
        <taxon>Laurasiatheria</taxon>
        <taxon>Carnivora</taxon>
        <taxon>Caniformia</taxon>
        <taxon>Musteloidea</taxon>
        <taxon>Mustelidae</taxon>
        <taxon>Guloninae</taxon>
        <taxon>Gulo</taxon>
    </lineage>
</organism>
<gene>
    <name evidence="2" type="ORF">BN2614_LOCUS3</name>
</gene>
<feature type="non-terminal residue" evidence="2">
    <location>
        <position position="1"/>
    </location>
</feature>
<sequence>PRPPAGSAPLACPRASAASSPPTCAVGPARGLGGERLSGGRGPRRSACGAGCPSVAGLRKDVWNDTKEDVFVHQVSAHVNIYSPSFKGCEKKERGGCSLNYCSLQKGYYIQPPNSLAPTGRVGACLNV</sequence>
<dbReference type="EMBL" id="CYRY02002472">
    <property type="protein sequence ID" value="VCW67168.1"/>
    <property type="molecule type" value="Genomic_DNA"/>
</dbReference>
<feature type="compositionally biased region" description="Gly residues" evidence="1">
    <location>
        <begin position="30"/>
        <end position="41"/>
    </location>
</feature>
<proteinExistence type="predicted"/>
<comment type="caution">
    <text evidence="2">The sequence shown here is derived from an EMBL/GenBank/DDBJ whole genome shotgun (WGS) entry which is preliminary data.</text>
</comment>
<dbReference type="AlphaFoldDB" id="A0A9X9LFV3"/>
<evidence type="ECO:0000256" key="1">
    <source>
        <dbReference type="SAM" id="MobiDB-lite"/>
    </source>
</evidence>